<accession>A0A0B5DA04</accession>
<keyword evidence="2" id="KW-1185">Reference proteome</keyword>
<sequence>MNSQLQSLAIIFVRLAEQLLQLCPFFNLLWEILRIWVDEQNHLTHPCLYSPSRIRFVFLQVPRRRQINNLTDQACEHLMIVINWQLRCLANKIPQPVGEKICRNATKDVSRSHFSTLLRLRKIWEKVPLA</sequence>
<organism evidence="1 2">
    <name type="scientific">Corynebacterium humireducens NBRC 106098 = DSM 45392</name>
    <dbReference type="NCBI Taxonomy" id="1223515"/>
    <lineage>
        <taxon>Bacteria</taxon>
        <taxon>Bacillati</taxon>
        <taxon>Actinomycetota</taxon>
        <taxon>Actinomycetes</taxon>
        <taxon>Mycobacteriales</taxon>
        <taxon>Corynebacteriaceae</taxon>
        <taxon>Corynebacterium</taxon>
    </lineage>
</organism>
<dbReference type="HOGENOM" id="CLU_1934497_0_0_11"/>
<dbReference type="EMBL" id="CP005286">
    <property type="protein sequence ID" value="AJE32529.1"/>
    <property type="molecule type" value="Genomic_DNA"/>
</dbReference>
<reference evidence="1 2" key="1">
    <citation type="submission" date="2013-04" db="EMBL/GenBank/DDBJ databases">
        <title>Complete genome sequence of Corynebacterium humireducens DSM 45392(T), isolated from a wastewater-fed microbial fuel cell.</title>
        <authorList>
            <person name="Ruckert C."/>
            <person name="Albersmeier A."/>
            <person name="Kalinowski J."/>
        </authorList>
    </citation>
    <scope>NUCLEOTIDE SEQUENCE [LARGE SCALE GENOMIC DNA]</scope>
    <source>
        <strain evidence="2">MFC-5</strain>
    </source>
</reference>
<dbReference type="AlphaFoldDB" id="A0A0B5DA04"/>
<gene>
    <name evidence="1" type="ORF">B842_03380</name>
</gene>
<evidence type="ECO:0000313" key="2">
    <source>
        <dbReference type="Proteomes" id="UP000031524"/>
    </source>
</evidence>
<evidence type="ECO:0000313" key="1">
    <source>
        <dbReference type="EMBL" id="AJE32529.1"/>
    </source>
</evidence>
<dbReference type="Proteomes" id="UP000031524">
    <property type="component" value="Chromosome"/>
</dbReference>
<protein>
    <submittedName>
        <fullName evidence="1">Uncharacterized protein</fullName>
    </submittedName>
</protein>
<proteinExistence type="predicted"/>
<name>A0A0B5DA04_9CORY</name>
<dbReference type="KEGG" id="chm:B842_03380"/>